<feature type="chain" id="PRO_5011478515" evidence="1">
    <location>
        <begin position="32"/>
        <end position="143"/>
    </location>
</feature>
<dbReference type="Proteomes" id="UP000199053">
    <property type="component" value="Unassembled WGS sequence"/>
</dbReference>
<dbReference type="RefSeq" id="WP_092162793.1">
    <property type="nucleotide sequence ID" value="NZ_FNGA01000005.1"/>
</dbReference>
<gene>
    <name evidence="3" type="ORF">SAMN05660337_3147</name>
</gene>
<keyword evidence="4" id="KW-1185">Reference proteome</keyword>
<dbReference type="EMBL" id="FNGA01000005">
    <property type="protein sequence ID" value="SDL50913.1"/>
    <property type="molecule type" value="Genomic_DNA"/>
</dbReference>
<dbReference type="PANTHER" id="PTHR35535">
    <property type="entry name" value="HEAT SHOCK PROTEIN HSLJ"/>
    <property type="match status" value="1"/>
</dbReference>
<dbReference type="Pfam" id="PF03724">
    <property type="entry name" value="META"/>
    <property type="match status" value="1"/>
</dbReference>
<dbReference type="InterPro" id="IPR005184">
    <property type="entry name" value="DUF306_Meta_HslJ"/>
</dbReference>
<feature type="domain" description="DUF306" evidence="2">
    <location>
        <begin position="38"/>
        <end position="139"/>
    </location>
</feature>
<dbReference type="InterPro" id="IPR038670">
    <property type="entry name" value="HslJ-like_sf"/>
</dbReference>
<sequence>MTKKTISSTTLKILFICLTLFLVSCAGSKTAQSPELPLQTKWVLEDLDGKGVIDFAQSWLMFSEDGKITGSGGCNRFNGSYTFNDQKVETGPLASTRMACGEALDHQEFKFLEALDQPLSIRMENGLLFMEGNGRTLRFSRME</sequence>
<proteinExistence type="predicted"/>
<dbReference type="STRING" id="246191.SAMN05660337_3147"/>
<keyword evidence="3" id="KW-0346">Stress response</keyword>
<dbReference type="AlphaFoldDB" id="A0A1G9KN88"/>
<dbReference type="OrthoDB" id="423130at2"/>
<name>A0A1G9KN88_9BACT</name>
<dbReference type="PANTHER" id="PTHR35535:SF1">
    <property type="entry name" value="HEAT SHOCK PROTEIN HSLJ"/>
    <property type="match status" value="1"/>
</dbReference>
<evidence type="ECO:0000256" key="1">
    <source>
        <dbReference type="SAM" id="SignalP"/>
    </source>
</evidence>
<evidence type="ECO:0000259" key="2">
    <source>
        <dbReference type="Pfam" id="PF03724"/>
    </source>
</evidence>
<feature type="signal peptide" evidence="1">
    <location>
        <begin position="1"/>
        <end position="31"/>
    </location>
</feature>
<accession>A0A1G9KN88</accession>
<reference evidence="4" key="1">
    <citation type="submission" date="2016-10" db="EMBL/GenBank/DDBJ databases">
        <authorList>
            <person name="Varghese N."/>
            <person name="Submissions S."/>
        </authorList>
    </citation>
    <scope>NUCLEOTIDE SEQUENCE [LARGE SCALE GENOMIC DNA]</scope>
    <source>
        <strain evidence="4">DSM 16995</strain>
    </source>
</reference>
<dbReference type="InterPro" id="IPR053147">
    <property type="entry name" value="Hsp_HslJ-like"/>
</dbReference>
<dbReference type="Gene3D" id="2.40.128.270">
    <property type="match status" value="1"/>
</dbReference>
<protein>
    <submittedName>
        <fullName evidence="3">Heat shock protein HslJ</fullName>
    </submittedName>
</protein>
<keyword evidence="1" id="KW-0732">Signal</keyword>
<organism evidence="3 4">
    <name type="scientific">Maridesulfovibrio ferrireducens</name>
    <dbReference type="NCBI Taxonomy" id="246191"/>
    <lineage>
        <taxon>Bacteria</taxon>
        <taxon>Pseudomonadati</taxon>
        <taxon>Thermodesulfobacteriota</taxon>
        <taxon>Desulfovibrionia</taxon>
        <taxon>Desulfovibrionales</taxon>
        <taxon>Desulfovibrionaceae</taxon>
        <taxon>Maridesulfovibrio</taxon>
    </lineage>
</organism>
<evidence type="ECO:0000313" key="4">
    <source>
        <dbReference type="Proteomes" id="UP000199053"/>
    </source>
</evidence>
<dbReference type="PROSITE" id="PS51257">
    <property type="entry name" value="PROKAR_LIPOPROTEIN"/>
    <property type="match status" value="1"/>
</dbReference>
<evidence type="ECO:0000313" key="3">
    <source>
        <dbReference type="EMBL" id="SDL50913.1"/>
    </source>
</evidence>